<dbReference type="Gene3D" id="3.40.190.10">
    <property type="entry name" value="Periplasmic binding protein-like II"/>
    <property type="match status" value="2"/>
</dbReference>
<dbReference type="GO" id="GO:0005829">
    <property type="term" value="C:cytosol"/>
    <property type="evidence" value="ECO:0007669"/>
    <property type="project" value="TreeGrafter"/>
</dbReference>
<comment type="caution">
    <text evidence="6">The sequence shown here is derived from an EMBL/GenBank/DDBJ whole genome shotgun (WGS) entry which is preliminary data.</text>
</comment>
<keyword evidence="2" id="KW-0805">Transcription regulation</keyword>
<dbReference type="Pfam" id="PF00126">
    <property type="entry name" value="HTH_1"/>
    <property type="match status" value="1"/>
</dbReference>
<proteinExistence type="inferred from homology"/>
<name>A0AAN4VYB0_9BACT</name>
<dbReference type="PANTHER" id="PTHR30419:SF29">
    <property type="entry name" value="LYSR-FAMILY TRANSCRIPTIONAL REGULATOR"/>
    <property type="match status" value="1"/>
</dbReference>
<evidence type="ECO:0000313" key="6">
    <source>
        <dbReference type="EMBL" id="GJM61306.1"/>
    </source>
</evidence>
<protein>
    <submittedName>
        <fullName evidence="6">Transcriptional regulator</fullName>
    </submittedName>
</protein>
<dbReference type="GO" id="GO:0003700">
    <property type="term" value="F:DNA-binding transcription factor activity"/>
    <property type="evidence" value="ECO:0007669"/>
    <property type="project" value="InterPro"/>
</dbReference>
<dbReference type="FunFam" id="1.10.10.10:FF:000001">
    <property type="entry name" value="LysR family transcriptional regulator"/>
    <property type="match status" value="1"/>
</dbReference>
<keyword evidence="4" id="KW-0804">Transcription</keyword>
<dbReference type="PANTHER" id="PTHR30419">
    <property type="entry name" value="HTH-TYPE TRANSCRIPTIONAL REGULATOR YBHD"/>
    <property type="match status" value="1"/>
</dbReference>
<evidence type="ECO:0000256" key="4">
    <source>
        <dbReference type="ARBA" id="ARBA00023163"/>
    </source>
</evidence>
<dbReference type="Proteomes" id="UP001310022">
    <property type="component" value="Unassembled WGS sequence"/>
</dbReference>
<evidence type="ECO:0000256" key="2">
    <source>
        <dbReference type="ARBA" id="ARBA00023015"/>
    </source>
</evidence>
<dbReference type="InterPro" id="IPR000847">
    <property type="entry name" value="LysR_HTH_N"/>
</dbReference>
<reference evidence="6 7" key="1">
    <citation type="submission" date="2021-12" db="EMBL/GenBank/DDBJ databases">
        <title>Genome sequencing of bacteria with rrn-lacking chromosome and rrn-plasmid.</title>
        <authorList>
            <person name="Anda M."/>
            <person name="Iwasaki W."/>
        </authorList>
    </citation>
    <scope>NUCLEOTIDE SEQUENCE [LARGE SCALE GENOMIC DNA]</scope>
    <source>
        <strain evidence="6 7">NBRC 15940</strain>
    </source>
</reference>
<dbReference type="AlphaFoldDB" id="A0AAN4VYB0"/>
<dbReference type="PRINTS" id="PR00039">
    <property type="entry name" value="HTHLYSR"/>
</dbReference>
<evidence type="ECO:0000313" key="7">
    <source>
        <dbReference type="Proteomes" id="UP001310022"/>
    </source>
</evidence>
<keyword evidence="7" id="KW-1185">Reference proteome</keyword>
<dbReference type="Pfam" id="PF03466">
    <property type="entry name" value="LysR_substrate"/>
    <property type="match status" value="1"/>
</dbReference>
<dbReference type="CDD" id="cd08411">
    <property type="entry name" value="PBP2_OxyR"/>
    <property type="match status" value="1"/>
</dbReference>
<dbReference type="SUPFAM" id="SSF46785">
    <property type="entry name" value="Winged helix' DNA-binding domain"/>
    <property type="match status" value="1"/>
</dbReference>
<dbReference type="PROSITE" id="PS50931">
    <property type="entry name" value="HTH_LYSR"/>
    <property type="match status" value="1"/>
</dbReference>
<dbReference type="InterPro" id="IPR036388">
    <property type="entry name" value="WH-like_DNA-bd_sf"/>
</dbReference>
<accession>A0AAN4VYB0</accession>
<keyword evidence="3" id="KW-0238">DNA-binding</keyword>
<feature type="domain" description="HTH lysR-type" evidence="5">
    <location>
        <begin position="5"/>
        <end position="62"/>
    </location>
</feature>
<gene>
    <name evidence="6" type="primary">oxyR_1</name>
    <name evidence="6" type="ORF">PEDI_18580</name>
</gene>
<evidence type="ECO:0000256" key="3">
    <source>
        <dbReference type="ARBA" id="ARBA00023125"/>
    </source>
</evidence>
<sequence>MMLNISLTQMEYIVAVDTHRHFVTAAEHCFVTQPTLSMQIKKLEDQLGVTIFDRTKQPIIPTDAGAKIIKQARIILNEVERINDILQEYRDTVAGELKIGIIPTLAPYLVPRFIGNFYKAFPNVKLNIKEMLTQDILKALRNDSLDVAILVTPLNESEVEEIPLFYEELFLYLNKNQVNKIQNPISPEILKGERIWLLSEGHCFRNQMMNLCKIGKNNSLPGFDFESGSLETLRKIVDTEGGMTVLPELGTDQISESQLRQIGHGKHYREISLVYTRNFAKKKLIKVLEEELKKSVPSSMHSAENGEIVEWK</sequence>
<evidence type="ECO:0000256" key="1">
    <source>
        <dbReference type="ARBA" id="ARBA00009437"/>
    </source>
</evidence>
<dbReference type="InterPro" id="IPR005119">
    <property type="entry name" value="LysR_subst-bd"/>
</dbReference>
<dbReference type="Gene3D" id="1.10.10.10">
    <property type="entry name" value="Winged helix-like DNA-binding domain superfamily/Winged helix DNA-binding domain"/>
    <property type="match status" value="1"/>
</dbReference>
<dbReference type="InterPro" id="IPR036390">
    <property type="entry name" value="WH_DNA-bd_sf"/>
</dbReference>
<dbReference type="GO" id="GO:0003677">
    <property type="term" value="F:DNA binding"/>
    <property type="evidence" value="ECO:0007669"/>
    <property type="project" value="UniProtKB-KW"/>
</dbReference>
<evidence type="ECO:0000259" key="5">
    <source>
        <dbReference type="PROSITE" id="PS50931"/>
    </source>
</evidence>
<dbReference type="SUPFAM" id="SSF53850">
    <property type="entry name" value="Periplasmic binding protein-like II"/>
    <property type="match status" value="1"/>
</dbReference>
<dbReference type="RefSeq" id="WP_338236879.1">
    <property type="nucleotide sequence ID" value="NZ_BQKE01000001.1"/>
</dbReference>
<dbReference type="InterPro" id="IPR050950">
    <property type="entry name" value="HTH-type_LysR_regulators"/>
</dbReference>
<dbReference type="EMBL" id="BQKE01000001">
    <property type="protein sequence ID" value="GJM61306.1"/>
    <property type="molecule type" value="Genomic_DNA"/>
</dbReference>
<comment type="similarity">
    <text evidence="1">Belongs to the LysR transcriptional regulatory family.</text>
</comment>
<organism evidence="6 7">
    <name type="scientific">Persicobacter diffluens</name>
    <dbReference type="NCBI Taxonomy" id="981"/>
    <lineage>
        <taxon>Bacteria</taxon>
        <taxon>Pseudomonadati</taxon>
        <taxon>Bacteroidota</taxon>
        <taxon>Cytophagia</taxon>
        <taxon>Cytophagales</taxon>
        <taxon>Persicobacteraceae</taxon>
        <taxon>Persicobacter</taxon>
    </lineage>
</organism>